<comment type="caution">
    <text evidence="2">The sequence shown here is derived from an EMBL/GenBank/DDBJ whole genome shotgun (WGS) entry which is preliminary data.</text>
</comment>
<dbReference type="AlphaFoldDB" id="A0A4Q7TZ36"/>
<sequence>MRLRDAMRMFAPSKEPERQRRRLLHLAEQRPQRQRREVLGAPVDGQERQRMPASATAP</sequence>
<gene>
    <name evidence="2" type="ORF">EV139_1822</name>
</gene>
<dbReference type="Proteomes" id="UP000291832">
    <property type="component" value="Unassembled WGS sequence"/>
</dbReference>
<evidence type="ECO:0000313" key="2">
    <source>
        <dbReference type="EMBL" id="RZT66385.1"/>
    </source>
</evidence>
<feature type="region of interest" description="Disordered" evidence="1">
    <location>
        <begin position="1"/>
        <end position="20"/>
    </location>
</feature>
<feature type="region of interest" description="Disordered" evidence="1">
    <location>
        <begin position="26"/>
        <end position="58"/>
    </location>
</feature>
<protein>
    <submittedName>
        <fullName evidence="2">Uncharacterized protein</fullName>
    </submittedName>
</protein>
<reference evidence="2 3" key="1">
    <citation type="journal article" date="2015" name="Stand. Genomic Sci.">
        <title>Genomic Encyclopedia of Bacterial and Archaeal Type Strains, Phase III: the genomes of soil and plant-associated and newly described type strains.</title>
        <authorList>
            <person name="Whitman W.B."/>
            <person name="Woyke T."/>
            <person name="Klenk H.P."/>
            <person name="Zhou Y."/>
            <person name="Lilburn T.G."/>
            <person name="Beck B.J."/>
            <person name="De Vos P."/>
            <person name="Vandamme P."/>
            <person name="Eisen J.A."/>
            <person name="Garrity G."/>
            <person name="Hugenholtz P."/>
            <person name="Kyrpides N.C."/>
        </authorList>
    </citation>
    <scope>NUCLEOTIDE SEQUENCE [LARGE SCALE GENOMIC DNA]</scope>
    <source>
        <strain evidence="2 3">RF6</strain>
    </source>
</reference>
<proteinExistence type="predicted"/>
<feature type="compositionally biased region" description="Basic and acidic residues" evidence="1">
    <location>
        <begin position="26"/>
        <end position="38"/>
    </location>
</feature>
<organism evidence="2 3">
    <name type="scientific">Leucobacter luti</name>
    <dbReference type="NCBI Taxonomy" id="340320"/>
    <lineage>
        <taxon>Bacteria</taxon>
        <taxon>Bacillati</taxon>
        <taxon>Actinomycetota</taxon>
        <taxon>Actinomycetes</taxon>
        <taxon>Micrococcales</taxon>
        <taxon>Microbacteriaceae</taxon>
        <taxon>Leucobacter</taxon>
    </lineage>
</organism>
<keyword evidence="3" id="KW-1185">Reference proteome</keyword>
<accession>A0A4Q7TZ36</accession>
<dbReference type="RefSeq" id="WP_157993026.1">
    <property type="nucleotide sequence ID" value="NZ_QYAG01000001.1"/>
</dbReference>
<dbReference type="EMBL" id="SHKI01000004">
    <property type="protein sequence ID" value="RZT66385.1"/>
    <property type="molecule type" value="Genomic_DNA"/>
</dbReference>
<evidence type="ECO:0000313" key="3">
    <source>
        <dbReference type="Proteomes" id="UP000291832"/>
    </source>
</evidence>
<name>A0A4Q7TZ36_9MICO</name>
<evidence type="ECO:0000256" key="1">
    <source>
        <dbReference type="SAM" id="MobiDB-lite"/>
    </source>
</evidence>